<dbReference type="RefSeq" id="WP_200064665.1">
    <property type="nucleotide sequence ID" value="NZ_JAEHFW010000001.1"/>
</dbReference>
<feature type="domain" description="Outer membrane protein beta-barrel" evidence="2">
    <location>
        <begin position="36"/>
        <end position="218"/>
    </location>
</feature>
<name>A0A934PSD2_9SPHI</name>
<dbReference type="Pfam" id="PF13568">
    <property type="entry name" value="OMP_b-brl_2"/>
    <property type="match status" value="1"/>
</dbReference>
<gene>
    <name evidence="3" type="ORF">I5M19_04805</name>
</gene>
<evidence type="ECO:0000313" key="4">
    <source>
        <dbReference type="Proteomes" id="UP000613193"/>
    </source>
</evidence>
<evidence type="ECO:0000259" key="2">
    <source>
        <dbReference type="Pfam" id="PF13568"/>
    </source>
</evidence>
<comment type="caution">
    <text evidence="3">The sequence shown here is derived from an EMBL/GenBank/DDBJ whole genome shotgun (WGS) entry which is preliminary data.</text>
</comment>
<keyword evidence="4" id="KW-1185">Reference proteome</keyword>
<dbReference type="AlphaFoldDB" id="A0A934PSD2"/>
<dbReference type="EMBL" id="JAEHFW010000001">
    <property type="protein sequence ID" value="MBK0378612.1"/>
    <property type="molecule type" value="Genomic_DNA"/>
</dbReference>
<protein>
    <submittedName>
        <fullName evidence="3">Outer membrane beta-barrel protein</fullName>
    </submittedName>
</protein>
<accession>A0A934PSD2</accession>
<feature type="chain" id="PRO_5038106872" evidence="1">
    <location>
        <begin position="22"/>
        <end position="245"/>
    </location>
</feature>
<keyword evidence="1" id="KW-0732">Signal</keyword>
<proteinExistence type="predicted"/>
<evidence type="ECO:0000313" key="3">
    <source>
        <dbReference type="EMBL" id="MBK0378612.1"/>
    </source>
</evidence>
<dbReference type="Proteomes" id="UP000613193">
    <property type="component" value="Unassembled WGS sequence"/>
</dbReference>
<reference evidence="3" key="1">
    <citation type="submission" date="2020-12" db="EMBL/GenBank/DDBJ databases">
        <title>Bacterial novel species Mucilaginibacter sp. SD-g isolated from soil.</title>
        <authorList>
            <person name="Jung H.-Y."/>
        </authorList>
    </citation>
    <scope>NUCLEOTIDE SEQUENCE</scope>
    <source>
        <strain evidence="3">SD-g</strain>
    </source>
</reference>
<evidence type="ECO:0000256" key="1">
    <source>
        <dbReference type="SAM" id="SignalP"/>
    </source>
</evidence>
<organism evidence="3 4">
    <name type="scientific">Mucilaginibacter segetis</name>
    <dbReference type="NCBI Taxonomy" id="2793071"/>
    <lineage>
        <taxon>Bacteria</taxon>
        <taxon>Pseudomonadati</taxon>
        <taxon>Bacteroidota</taxon>
        <taxon>Sphingobacteriia</taxon>
        <taxon>Sphingobacteriales</taxon>
        <taxon>Sphingobacteriaceae</taxon>
        <taxon>Mucilaginibacter</taxon>
    </lineage>
</organism>
<sequence>MIKTRYIIIMLLMACGNFAWAQQLVPAWGGGADQEDLSFGFSFSYVGSTFKIVKKPDWRDPFFDTEDNVYVTDSLNTISSKTLPGFAVGFITRYRITDHLEVRTTPALVFADRSLTYTYQNTDEPTEKQVQTTTVDVPFTMKLKSDRLGNLRAYLLGGVKLSAAIGRKKEEENLALTERTVKNVRSYASYEVGFGFDIYFEYFKLSPEVTLSNSFGNMLVPENQPYSSPISKLYLRTLMFSLRFE</sequence>
<feature type="signal peptide" evidence="1">
    <location>
        <begin position="1"/>
        <end position="21"/>
    </location>
</feature>
<dbReference type="InterPro" id="IPR025665">
    <property type="entry name" value="Beta-barrel_OMP_2"/>
</dbReference>